<sequence length="84" mass="9346">MDSPSRSRSRWDSPWGRFFFRAAVFLRVVALLCGVTMGGLVLAYLLRSGWASFLLPACIEAGVILAFGFLLQLVPFARNRAVRP</sequence>
<keyword evidence="4" id="KW-1185">Reference proteome</keyword>
<comment type="caution">
    <text evidence="2">The sequence shown here is derived from an EMBL/GenBank/DDBJ whole genome shotgun (WGS) entry which is preliminary data.</text>
</comment>
<dbReference type="AlphaFoldDB" id="A0A934SKL6"/>
<keyword evidence="1" id="KW-1133">Transmembrane helix</keyword>
<dbReference type="EMBL" id="JAEPES010000003">
    <property type="protein sequence ID" value="MBK4347783.1"/>
    <property type="molecule type" value="Genomic_DNA"/>
</dbReference>
<gene>
    <name evidence="2" type="ORF">IV501_05555</name>
    <name evidence="3" type="ORF">IV501_09070</name>
</gene>
<proteinExistence type="predicted"/>
<name>A0A934SKL6_9MICO</name>
<protein>
    <submittedName>
        <fullName evidence="2">Uncharacterized protein</fullName>
    </submittedName>
</protein>
<dbReference type="EMBL" id="JAEPES010000001">
    <property type="protein sequence ID" value="MBK4347094.1"/>
    <property type="molecule type" value="Genomic_DNA"/>
</dbReference>
<keyword evidence="1" id="KW-0472">Membrane</keyword>
<reference evidence="2" key="1">
    <citation type="submission" date="2021-01" db="EMBL/GenBank/DDBJ databases">
        <title>Lacisediminihabitans sp. nov. strain G11-30, isolated from Antarctic Soil.</title>
        <authorList>
            <person name="Li J."/>
        </authorList>
    </citation>
    <scope>NUCLEOTIDE SEQUENCE</scope>
    <source>
        <strain evidence="2">G11-30</strain>
    </source>
</reference>
<keyword evidence="1" id="KW-0812">Transmembrane</keyword>
<feature type="transmembrane region" description="Helical" evidence="1">
    <location>
        <begin position="24"/>
        <end position="46"/>
    </location>
</feature>
<accession>A0A934SKL6</accession>
<feature type="transmembrane region" description="Helical" evidence="1">
    <location>
        <begin position="52"/>
        <end position="74"/>
    </location>
</feature>
<organism evidence="2 4">
    <name type="scientific">Lacisediminihabitans changchengi</name>
    <dbReference type="NCBI Taxonomy" id="2787634"/>
    <lineage>
        <taxon>Bacteria</taxon>
        <taxon>Bacillati</taxon>
        <taxon>Actinomycetota</taxon>
        <taxon>Actinomycetes</taxon>
        <taxon>Micrococcales</taxon>
        <taxon>Microbacteriaceae</taxon>
        <taxon>Lacisediminihabitans</taxon>
    </lineage>
</organism>
<evidence type="ECO:0000313" key="2">
    <source>
        <dbReference type="EMBL" id="MBK4347094.1"/>
    </source>
</evidence>
<evidence type="ECO:0000313" key="3">
    <source>
        <dbReference type="EMBL" id="MBK4347783.1"/>
    </source>
</evidence>
<dbReference type="RefSeq" id="WP_200555355.1">
    <property type="nucleotide sequence ID" value="NZ_JAEPES010000001.1"/>
</dbReference>
<evidence type="ECO:0000313" key="4">
    <source>
        <dbReference type="Proteomes" id="UP000636458"/>
    </source>
</evidence>
<evidence type="ECO:0000256" key="1">
    <source>
        <dbReference type="SAM" id="Phobius"/>
    </source>
</evidence>
<dbReference type="Proteomes" id="UP000636458">
    <property type="component" value="Unassembled WGS sequence"/>
</dbReference>